<evidence type="ECO:0000313" key="3">
    <source>
        <dbReference type="WBParaSite" id="Hba_00879"/>
    </source>
</evidence>
<accession>A0A1I7W8A6</accession>
<feature type="domain" description="ALIX V-shaped" evidence="1">
    <location>
        <begin position="123"/>
        <end position="341"/>
    </location>
</feature>
<sequence length="350" mass="39881">MHIYIHMYLNYSSPFRSPQYFWRCNRESFLHSLRIDELELDPSPSDARLPDLLLERNATLTTQLDAIPNLLENLQKVDDMAREADARLTELNSRLLAVDLPELVCFCVNINFILLLQIQHILQTSDDGYKAVSKEIERLTDHHHQARSNNVELHKAIADHATNLHLLSLPLAELSGKLITNTTNPGNSHLFIVLSRSTKEGMALRHVLDKTREMQTQRSVLVQRLCEEMNADNVTKKLLAERSSDHKITYIAELKKHEELIKYIDANLTAQAKILSVLTEANADFSEYRKQIKAAANSRSEQIMALVTAFDVYNDVCNKAVEGKRFYTKLLDRVDKMSQAVGGIETACNN</sequence>
<dbReference type="AlphaFoldDB" id="A0A1I7W8A6"/>
<dbReference type="Pfam" id="PF13949">
    <property type="entry name" value="ALIX_LYPXL_bnd"/>
    <property type="match status" value="1"/>
</dbReference>
<organism evidence="2 3">
    <name type="scientific">Heterorhabditis bacteriophora</name>
    <name type="common">Entomopathogenic nematode worm</name>
    <dbReference type="NCBI Taxonomy" id="37862"/>
    <lineage>
        <taxon>Eukaryota</taxon>
        <taxon>Metazoa</taxon>
        <taxon>Ecdysozoa</taxon>
        <taxon>Nematoda</taxon>
        <taxon>Chromadorea</taxon>
        <taxon>Rhabditida</taxon>
        <taxon>Rhabditina</taxon>
        <taxon>Rhabditomorpha</taxon>
        <taxon>Strongyloidea</taxon>
        <taxon>Heterorhabditidae</taxon>
        <taxon>Heterorhabditis</taxon>
    </lineage>
</organism>
<dbReference type="WBParaSite" id="Hba_00879">
    <property type="protein sequence ID" value="Hba_00879"/>
    <property type="gene ID" value="Hba_00879"/>
</dbReference>
<dbReference type="PANTHER" id="PTHR23030:SF30">
    <property type="entry name" value="TYROSINE-PROTEIN PHOSPHATASE NON-RECEPTOR TYPE 23"/>
    <property type="match status" value="1"/>
</dbReference>
<evidence type="ECO:0000259" key="1">
    <source>
        <dbReference type="Pfam" id="PF13949"/>
    </source>
</evidence>
<dbReference type="GO" id="GO:0032456">
    <property type="term" value="P:endocytic recycling"/>
    <property type="evidence" value="ECO:0007669"/>
    <property type="project" value="TreeGrafter"/>
</dbReference>
<dbReference type="GO" id="GO:0045022">
    <property type="term" value="P:early endosome to late endosome transport"/>
    <property type="evidence" value="ECO:0007669"/>
    <property type="project" value="TreeGrafter"/>
</dbReference>
<dbReference type="PANTHER" id="PTHR23030">
    <property type="entry name" value="PCD6 INTERACTING PROTEIN-RELATED"/>
    <property type="match status" value="1"/>
</dbReference>
<dbReference type="Gene3D" id="1.20.120.560">
    <property type="entry name" value="alix/aip1 in complex with the ypdl late domain"/>
    <property type="match status" value="1"/>
</dbReference>
<dbReference type="InterPro" id="IPR025304">
    <property type="entry name" value="ALIX_V_dom"/>
</dbReference>
<name>A0A1I7W8A6_HETBA</name>
<dbReference type="GO" id="GO:0005768">
    <property type="term" value="C:endosome"/>
    <property type="evidence" value="ECO:0007669"/>
    <property type="project" value="TreeGrafter"/>
</dbReference>
<dbReference type="GO" id="GO:0043328">
    <property type="term" value="P:protein transport to vacuole involved in ubiquitin-dependent protein catabolic process via the multivesicular body sorting pathway"/>
    <property type="evidence" value="ECO:0007669"/>
    <property type="project" value="TreeGrafter"/>
</dbReference>
<proteinExistence type="predicted"/>
<protein>
    <submittedName>
        <fullName evidence="3">ALIX_LYPXL_bnd domain-containing protein</fullName>
    </submittedName>
</protein>
<dbReference type="Proteomes" id="UP000095283">
    <property type="component" value="Unplaced"/>
</dbReference>
<evidence type="ECO:0000313" key="2">
    <source>
        <dbReference type="Proteomes" id="UP000095283"/>
    </source>
</evidence>
<keyword evidence="2" id="KW-1185">Reference proteome</keyword>
<reference evidence="3" key="1">
    <citation type="submission" date="2016-11" db="UniProtKB">
        <authorList>
            <consortium name="WormBaseParasite"/>
        </authorList>
    </citation>
    <scope>IDENTIFICATION</scope>
</reference>